<dbReference type="Proteomes" id="UP000092555">
    <property type="component" value="Unassembled WGS sequence"/>
</dbReference>
<comment type="caution">
    <text evidence="2">The sequence shown here is derived from an EMBL/GenBank/DDBJ whole genome shotgun (WGS) entry which is preliminary data.</text>
</comment>
<dbReference type="EMBL" id="LXTC01000002">
    <property type="protein sequence ID" value="OBA21819.1"/>
    <property type="molecule type" value="Genomic_DNA"/>
</dbReference>
<reference evidence="2 3" key="1">
    <citation type="submission" date="2016-05" db="EMBL/GenBank/DDBJ databases">
        <title>Comparative genomics of biotechnologically important yeasts.</title>
        <authorList>
            <consortium name="DOE Joint Genome Institute"/>
            <person name="Riley R."/>
            <person name="Haridas S."/>
            <person name="Wolfe K.H."/>
            <person name="Lopes M.R."/>
            <person name="Hittinger C.T."/>
            <person name="Goker M."/>
            <person name="Salamov A."/>
            <person name="Wisecaver J."/>
            <person name="Long T.M."/>
            <person name="Aerts A.L."/>
            <person name="Barry K."/>
            <person name="Choi C."/>
            <person name="Clum A."/>
            <person name="Coughlan A.Y."/>
            <person name="Deshpande S."/>
            <person name="Douglass A.P."/>
            <person name="Hanson S.J."/>
            <person name="Klenk H.-P."/>
            <person name="LaButti K."/>
            <person name="Lapidus A."/>
            <person name="Lindquist E."/>
            <person name="Lipzen A."/>
            <person name="Meier-kolthoff J.P."/>
            <person name="Ohm R.A."/>
            <person name="Otillar R.P."/>
            <person name="Pangilinan J."/>
            <person name="Peng Y."/>
            <person name="Rokas A."/>
            <person name="Rosa C.A."/>
            <person name="Scheuner C."/>
            <person name="Sibirny A.A."/>
            <person name="Slot J.C."/>
            <person name="Stielow J.B."/>
            <person name="Sun H."/>
            <person name="Kurtzman C.P."/>
            <person name="Blackwell M."/>
            <person name="Grigoriev I.V."/>
            <person name="Jeffries T.W."/>
        </authorList>
    </citation>
    <scope>NUCLEOTIDE SEQUENCE [LARGE SCALE GENOMIC DNA]</scope>
    <source>
        <strain evidence="2 3">NRRL YB-4993</strain>
    </source>
</reference>
<dbReference type="AlphaFoldDB" id="A0A1A0HCH8"/>
<protein>
    <submittedName>
        <fullName evidence="2">Uncharacterized protein</fullName>
    </submittedName>
</protein>
<sequence length="116" mass="13333">MERRTMPTSQAALQIDTTNNKPQSYPFGQTLDFLERRQEAAVLSQLRRLSETHPSWAENPSLVADLQPAWGMEPRSEFRDLSMAQIAEVMAGEQKLLESRIQRRVSESCNLELDDR</sequence>
<evidence type="ECO:0000256" key="1">
    <source>
        <dbReference type="SAM" id="MobiDB-lite"/>
    </source>
</evidence>
<keyword evidence="3" id="KW-1185">Reference proteome</keyword>
<dbReference type="RefSeq" id="XP_018712315.1">
    <property type="nucleotide sequence ID" value="XM_018853843.1"/>
</dbReference>
<proteinExistence type="predicted"/>
<accession>A0A1A0HCH8</accession>
<dbReference type="GeneID" id="30026819"/>
<feature type="region of interest" description="Disordered" evidence="1">
    <location>
        <begin position="1"/>
        <end position="24"/>
    </location>
</feature>
<name>A0A1A0HCH8_9ASCO</name>
<evidence type="ECO:0000313" key="2">
    <source>
        <dbReference type="EMBL" id="OBA21819.1"/>
    </source>
</evidence>
<gene>
    <name evidence="2" type="ORF">METBIDRAFT_10745</name>
</gene>
<evidence type="ECO:0000313" key="3">
    <source>
        <dbReference type="Proteomes" id="UP000092555"/>
    </source>
</evidence>
<dbReference type="OrthoDB" id="4095283at2759"/>
<organism evidence="2 3">
    <name type="scientific">Metschnikowia bicuspidata var. bicuspidata NRRL YB-4993</name>
    <dbReference type="NCBI Taxonomy" id="869754"/>
    <lineage>
        <taxon>Eukaryota</taxon>
        <taxon>Fungi</taxon>
        <taxon>Dikarya</taxon>
        <taxon>Ascomycota</taxon>
        <taxon>Saccharomycotina</taxon>
        <taxon>Pichiomycetes</taxon>
        <taxon>Metschnikowiaceae</taxon>
        <taxon>Metschnikowia</taxon>
    </lineage>
</organism>